<comment type="caution">
    <text evidence="4">The sequence shown here is derived from an EMBL/GenBank/DDBJ whole genome shotgun (WGS) entry which is preliminary data.</text>
</comment>
<keyword evidence="1" id="KW-0175">Coiled coil</keyword>
<evidence type="ECO:0000256" key="1">
    <source>
        <dbReference type="SAM" id="Coils"/>
    </source>
</evidence>
<dbReference type="SUPFAM" id="SSF47413">
    <property type="entry name" value="lambda repressor-like DNA-binding domains"/>
    <property type="match status" value="1"/>
</dbReference>
<dbReference type="PATRIC" id="fig|187330.3.peg.129"/>
<keyword evidence="2" id="KW-1133">Transmembrane helix</keyword>
<dbReference type="PROSITE" id="PS50943">
    <property type="entry name" value="HTH_CROC1"/>
    <property type="match status" value="1"/>
</dbReference>
<evidence type="ECO:0000259" key="3">
    <source>
        <dbReference type="PROSITE" id="PS50943"/>
    </source>
</evidence>
<evidence type="ECO:0000313" key="4">
    <source>
        <dbReference type="EMBL" id="KPH65470.1"/>
    </source>
</evidence>
<feature type="transmembrane region" description="Helical" evidence="2">
    <location>
        <begin position="109"/>
        <end position="129"/>
    </location>
</feature>
<accession>A0A0N1EQ31</accession>
<keyword evidence="2" id="KW-0472">Membrane</keyword>
<dbReference type="InterPro" id="IPR001387">
    <property type="entry name" value="Cro/C1-type_HTH"/>
</dbReference>
<dbReference type="PANTHER" id="PTHR34475:SF1">
    <property type="entry name" value="CYTOSKELETON PROTEIN RODZ"/>
    <property type="match status" value="1"/>
</dbReference>
<dbReference type="InterPro" id="IPR025194">
    <property type="entry name" value="RodZ-like_C"/>
</dbReference>
<dbReference type="GO" id="GO:0003677">
    <property type="term" value="F:DNA binding"/>
    <property type="evidence" value="ECO:0007669"/>
    <property type="project" value="InterPro"/>
</dbReference>
<organism evidence="4 5">
    <name type="scientific">Pseudoalteromonas porphyrae</name>
    <dbReference type="NCBI Taxonomy" id="187330"/>
    <lineage>
        <taxon>Bacteria</taxon>
        <taxon>Pseudomonadati</taxon>
        <taxon>Pseudomonadota</taxon>
        <taxon>Gammaproteobacteria</taxon>
        <taxon>Alteromonadales</taxon>
        <taxon>Pseudoalteromonadaceae</taxon>
        <taxon>Pseudoalteromonas</taxon>
    </lineage>
</organism>
<keyword evidence="2" id="KW-0812">Transmembrane</keyword>
<dbReference type="Pfam" id="PF13464">
    <property type="entry name" value="RodZ_C"/>
    <property type="match status" value="1"/>
</dbReference>
<dbReference type="CDD" id="cd00093">
    <property type="entry name" value="HTH_XRE"/>
    <property type="match status" value="1"/>
</dbReference>
<dbReference type="AlphaFoldDB" id="A0A0N1EQ31"/>
<feature type="domain" description="HTH cro/C1-type" evidence="3">
    <location>
        <begin position="17"/>
        <end position="48"/>
    </location>
</feature>
<dbReference type="InterPro" id="IPR050400">
    <property type="entry name" value="Bact_Cytoskel_RodZ"/>
</dbReference>
<dbReference type="STRING" id="187330.AMS58_05775"/>
<gene>
    <name evidence="4" type="ORF">ADS77_00615</name>
</gene>
<name>A0A0N1EQ31_9GAMM</name>
<dbReference type="OrthoDB" id="9790252at2"/>
<dbReference type="PANTHER" id="PTHR34475">
    <property type="match status" value="1"/>
</dbReference>
<keyword evidence="5" id="KW-1185">Reference proteome</keyword>
<evidence type="ECO:0000256" key="2">
    <source>
        <dbReference type="SAM" id="Phobius"/>
    </source>
</evidence>
<proteinExistence type="predicted"/>
<reference evidence="4 5" key="1">
    <citation type="submission" date="2015-08" db="EMBL/GenBank/DDBJ databases">
        <title>Draft Genome Sequence of Pseudoalteromonas porphyrae UCD-SED14.</title>
        <authorList>
            <person name="Coil D.A."/>
            <person name="Jospin G."/>
            <person name="Lee R.D."/>
            <person name="Eisen J.A."/>
        </authorList>
    </citation>
    <scope>NUCLEOTIDE SEQUENCE [LARGE SCALE GENOMIC DNA]</scope>
    <source>
        <strain evidence="4 5">UCD-SED14</strain>
    </source>
</reference>
<evidence type="ECO:0000313" key="5">
    <source>
        <dbReference type="Proteomes" id="UP000037848"/>
    </source>
</evidence>
<sequence length="302" mass="33643">MNDENTESTPITLGQTLKNAREQANVSREELANKLKLSVLQLQHLENDDHLLLGPATFTKGYAKSYCREFNLDKTAVMNLFPEQPEVLKKSNMQSFSKRTEKEANDSRLMLVSYAILAIVIGSSALWWWQNATPIKESVVTPLLNNTLGSDEENQVPKNTTELKERDITNADFTADDANDDSVLPNDEKRTKIEQMRLSASQVSFPSSKATQTATADKENALSTIVMRFNQESWVEIHDGEGDKVAFGVKKAGYVMTVSGKPPFSVVLGKHQVIDITLDGDAIDISHFPQNRLAKFNLPLAE</sequence>
<dbReference type="Gene3D" id="1.10.260.40">
    <property type="entry name" value="lambda repressor-like DNA-binding domains"/>
    <property type="match status" value="1"/>
</dbReference>
<dbReference type="Pfam" id="PF13413">
    <property type="entry name" value="HTH_25"/>
    <property type="match status" value="1"/>
</dbReference>
<dbReference type="EMBL" id="LHPH01000001">
    <property type="protein sequence ID" value="KPH65470.1"/>
    <property type="molecule type" value="Genomic_DNA"/>
</dbReference>
<dbReference type="Proteomes" id="UP000037848">
    <property type="component" value="Unassembled WGS sequence"/>
</dbReference>
<dbReference type="RefSeq" id="WP_054452343.1">
    <property type="nucleotide sequence ID" value="NZ_LHPH01000001.1"/>
</dbReference>
<protein>
    <submittedName>
        <fullName evidence="4">Transcriptional regulator</fullName>
    </submittedName>
</protein>
<feature type="coiled-coil region" evidence="1">
    <location>
        <begin position="17"/>
        <end position="48"/>
    </location>
</feature>
<dbReference type="InterPro" id="IPR010982">
    <property type="entry name" value="Lambda_DNA-bd_dom_sf"/>
</dbReference>